<proteinExistence type="predicted"/>
<evidence type="ECO:0000313" key="1">
    <source>
        <dbReference type="EMBL" id="CAH1604062.1"/>
    </source>
</evidence>
<dbReference type="EMBL" id="CAKMUD010000149">
    <property type="protein sequence ID" value="CAH1604062.1"/>
    <property type="molecule type" value="Genomic_DNA"/>
</dbReference>
<dbReference type="AlphaFoldDB" id="A0AAU9QYB5"/>
<reference evidence="1" key="1">
    <citation type="submission" date="2022-01" db="EMBL/GenBank/DDBJ databases">
        <authorList>
            <person name="Lagorce A."/>
        </authorList>
    </citation>
    <scope>NUCLEOTIDE SEQUENCE</scope>
    <source>
        <strain evidence="1">Th15_F1_A12</strain>
    </source>
</reference>
<sequence>MDSFASGYVCCSSLSGDELIEKIVNPCKHLMQRELVTAEALYDSFILVIHKNSG</sequence>
<gene>
    <name evidence="1" type="ORF">THF1A12_90166</name>
</gene>
<evidence type="ECO:0000313" key="2">
    <source>
        <dbReference type="Proteomes" id="UP001295462"/>
    </source>
</evidence>
<protein>
    <recommendedName>
        <fullName evidence="3">Transposase</fullName>
    </recommendedName>
</protein>
<dbReference type="Proteomes" id="UP001295462">
    <property type="component" value="Unassembled WGS sequence"/>
</dbReference>
<name>A0AAU9QYB5_9VIBR</name>
<accession>A0AAU9QYB5</accession>
<evidence type="ECO:0008006" key="3">
    <source>
        <dbReference type="Google" id="ProtNLM"/>
    </source>
</evidence>
<comment type="caution">
    <text evidence="1">The sequence shown here is derived from an EMBL/GenBank/DDBJ whole genome shotgun (WGS) entry which is preliminary data.</text>
</comment>
<organism evidence="1 2">
    <name type="scientific">Vibrio jasicida</name>
    <dbReference type="NCBI Taxonomy" id="766224"/>
    <lineage>
        <taxon>Bacteria</taxon>
        <taxon>Pseudomonadati</taxon>
        <taxon>Pseudomonadota</taxon>
        <taxon>Gammaproteobacteria</taxon>
        <taxon>Vibrionales</taxon>
        <taxon>Vibrionaceae</taxon>
        <taxon>Vibrio</taxon>
    </lineage>
</organism>